<evidence type="ECO:0000256" key="11">
    <source>
        <dbReference type="HAMAP-Rule" id="MF_00129"/>
    </source>
</evidence>
<comment type="cofactor">
    <cofactor evidence="1 11">
        <name>FAD</name>
        <dbReference type="ChEBI" id="CHEBI:57692"/>
    </cofactor>
</comment>
<evidence type="ECO:0000256" key="9">
    <source>
        <dbReference type="ARBA" id="ARBA00025948"/>
    </source>
</evidence>
<dbReference type="Pfam" id="PF21680">
    <property type="entry name" value="GIDA_C_1st"/>
    <property type="match status" value="1"/>
</dbReference>
<protein>
    <recommendedName>
        <fullName evidence="4 11">tRNA uridine 5-carboxymethylaminomethyl modification enzyme MnmG</fullName>
    </recommendedName>
    <alternativeName>
        <fullName evidence="10 11">Glucose-inhibited division protein A</fullName>
    </alternativeName>
</protein>
<dbReference type="GO" id="GO:0050660">
    <property type="term" value="F:flavin adenine dinucleotide binding"/>
    <property type="evidence" value="ECO:0007669"/>
    <property type="project" value="UniProtKB-UniRule"/>
</dbReference>
<keyword evidence="8 11" id="KW-0520">NAD</keyword>
<dbReference type="GO" id="GO:0005829">
    <property type="term" value="C:cytosol"/>
    <property type="evidence" value="ECO:0007669"/>
    <property type="project" value="TreeGrafter"/>
</dbReference>
<reference evidence="13 14" key="1">
    <citation type="journal article" date="2020" name="Front. Microbiol.">
        <title>Single-cell genomics of novel Actinobacteria with the Wood-Ljungdahl pathway discovered in a serpentinizing system.</title>
        <authorList>
            <person name="Merino N."/>
            <person name="Kawai M."/>
            <person name="Boyd E.S."/>
            <person name="Colman D.R."/>
            <person name="McGlynn S.E."/>
            <person name="Nealson K.H."/>
            <person name="Kurokawa K."/>
            <person name="Hongoh Y."/>
        </authorList>
    </citation>
    <scope>NUCLEOTIDE SEQUENCE [LARGE SCALE GENOMIC DNA]</scope>
    <source>
        <strain evidence="13 14">S43</strain>
    </source>
</reference>
<comment type="subunit">
    <text evidence="9 11">Homodimer. Heterotetramer of two MnmE and two MnmG subunits.</text>
</comment>
<feature type="domain" description="tRNA uridine 5-carboxymethylaminomethyl modification enzyme C-terminal subdomain" evidence="12">
    <location>
        <begin position="546"/>
        <end position="617"/>
    </location>
</feature>
<dbReference type="Pfam" id="PF01134">
    <property type="entry name" value="GIDA"/>
    <property type="match status" value="1"/>
</dbReference>
<dbReference type="Pfam" id="PF13932">
    <property type="entry name" value="SAM_GIDA_C"/>
    <property type="match status" value="1"/>
</dbReference>
<dbReference type="AlphaFoldDB" id="A0A6V8PSC1"/>
<dbReference type="PROSITE" id="PS01281">
    <property type="entry name" value="GIDA_2"/>
    <property type="match status" value="1"/>
</dbReference>
<evidence type="ECO:0000256" key="10">
    <source>
        <dbReference type="ARBA" id="ARBA00031800"/>
    </source>
</evidence>
<dbReference type="Gene3D" id="1.10.150.570">
    <property type="entry name" value="GidA associated domain, C-terminal subdomain"/>
    <property type="match status" value="1"/>
</dbReference>
<dbReference type="InterPro" id="IPR020595">
    <property type="entry name" value="MnmG-rel_CS"/>
</dbReference>
<gene>
    <name evidence="11" type="primary">mnmG</name>
    <name evidence="11" type="synonym">gidA</name>
    <name evidence="13" type="ORF">HKBW3S43_01320</name>
</gene>
<dbReference type="Gene3D" id="1.10.10.1800">
    <property type="entry name" value="tRNA uridine 5-carboxymethylaminomethyl modification enzyme MnmG/GidA"/>
    <property type="match status" value="1"/>
</dbReference>
<dbReference type="NCBIfam" id="TIGR00136">
    <property type="entry name" value="mnmG_gidA"/>
    <property type="match status" value="1"/>
</dbReference>
<dbReference type="PANTHER" id="PTHR11806">
    <property type="entry name" value="GLUCOSE INHIBITED DIVISION PROTEIN A"/>
    <property type="match status" value="1"/>
</dbReference>
<dbReference type="InterPro" id="IPR004416">
    <property type="entry name" value="MnmG"/>
</dbReference>
<evidence type="ECO:0000256" key="4">
    <source>
        <dbReference type="ARBA" id="ARBA00020461"/>
    </source>
</evidence>
<comment type="caution">
    <text evidence="13">The sequence shown here is derived from an EMBL/GenBank/DDBJ whole genome shotgun (WGS) entry which is preliminary data.</text>
</comment>
<evidence type="ECO:0000256" key="8">
    <source>
        <dbReference type="ARBA" id="ARBA00023027"/>
    </source>
</evidence>
<comment type="function">
    <text evidence="2 11">NAD-binding protein involved in the addition of a carboxymethylaminomethyl (cmnm) group at the wobble position (U34) of certain tRNAs, forming tRNA-cmnm(5)s(2)U34.</text>
</comment>
<comment type="caution">
    <text evidence="11">Lacks conserved residue(s) required for the propagation of feature annotation.</text>
</comment>
<dbReference type="InterPro" id="IPR002218">
    <property type="entry name" value="MnmG-rel"/>
</dbReference>
<dbReference type="SUPFAM" id="SSF51905">
    <property type="entry name" value="FAD/NAD(P)-binding domain"/>
    <property type="match status" value="1"/>
</dbReference>
<dbReference type="InterPro" id="IPR040131">
    <property type="entry name" value="MnmG_N"/>
</dbReference>
<feature type="binding site" evidence="11">
    <location>
        <begin position="14"/>
        <end position="19"/>
    </location>
    <ligand>
        <name>FAD</name>
        <dbReference type="ChEBI" id="CHEBI:57692"/>
    </ligand>
</feature>
<dbReference type="InterPro" id="IPR026904">
    <property type="entry name" value="MnmG_C"/>
</dbReference>
<keyword evidence="7 11" id="KW-0274">FAD</keyword>
<dbReference type="HAMAP" id="MF_00129">
    <property type="entry name" value="MnmG_GidA"/>
    <property type="match status" value="1"/>
</dbReference>
<evidence type="ECO:0000256" key="2">
    <source>
        <dbReference type="ARBA" id="ARBA00003717"/>
    </source>
</evidence>
<dbReference type="FunFam" id="3.50.50.60:FF:000002">
    <property type="entry name" value="tRNA uridine 5-carboxymethylaminomethyl modification enzyme MnmG"/>
    <property type="match status" value="1"/>
</dbReference>
<dbReference type="InterPro" id="IPR044920">
    <property type="entry name" value="MnmG_C_subdom_sf"/>
</dbReference>
<accession>A0A6V8PSC1</accession>
<dbReference type="GO" id="GO:0002098">
    <property type="term" value="P:tRNA wobble uridine modification"/>
    <property type="evidence" value="ECO:0007669"/>
    <property type="project" value="InterPro"/>
</dbReference>
<feature type="binding site" evidence="11">
    <location>
        <begin position="273"/>
        <end position="287"/>
    </location>
    <ligand>
        <name>NAD(+)</name>
        <dbReference type="ChEBI" id="CHEBI:57540"/>
    </ligand>
</feature>
<dbReference type="EMBL" id="BLSB01000126">
    <property type="protein sequence ID" value="GFP35529.1"/>
    <property type="molecule type" value="Genomic_DNA"/>
</dbReference>
<organism evidence="13 14">
    <name type="scientific">Candidatus Hakubella thermalkaliphila</name>
    <dbReference type="NCBI Taxonomy" id="2754717"/>
    <lineage>
        <taxon>Bacteria</taxon>
        <taxon>Bacillati</taxon>
        <taxon>Actinomycetota</taxon>
        <taxon>Actinomycetota incertae sedis</taxon>
        <taxon>Candidatus Hakubellales</taxon>
        <taxon>Candidatus Hakubellaceae</taxon>
        <taxon>Candidatus Hakubella</taxon>
    </lineage>
</organism>
<dbReference type="PRINTS" id="PR00411">
    <property type="entry name" value="PNDRDTASEI"/>
</dbReference>
<comment type="similarity">
    <text evidence="3 11">Belongs to the MnmG family.</text>
</comment>
<dbReference type="InterPro" id="IPR036188">
    <property type="entry name" value="FAD/NAD-bd_sf"/>
</dbReference>
<dbReference type="FunFam" id="1.10.150.570:FF:000001">
    <property type="entry name" value="tRNA uridine 5-carboxymethylaminomethyl modification enzyme MnmG"/>
    <property type="match status" value="1"/>
</dbReference>
<evidence type="ECO:0000313" key="14">
    <source>
        <dbReference type="Proteomes" id="UP000576480"/>
    </source>
</evidence>
<dbReference type="Proteomes" id="UP000576480">
    <property type="component" value="Unassembled WGS sequence"/>
</dbReference>
<evidence type="ECO:0000256" key="6">
    <source>
        <dbReference type="ARBA" id="ARBA00022694"/>
    </source>
</evidence>
<dbReference type="SMART" id="SM01228">
    <property type="entry name" value="GIDA_assoc_3"/>
    <property type="match status" value="1"/>
</dbReference>
<dbReference type="RefSeq" id="WP_176230097.1">
    <property type="nucleotide sequence ID" value="NZ_BLSB01000126.1"/>
</dbReference>
<evidence type="ECO:0000256" key="5">
    <source>
        <dbReference type="ARBA" id="ARBA00022630"/>
    </source>
</evidence>
<keyword evidence="6 11" id="KW-0819">tRNA processing</keyword>
<keyword evidence="5 11" id="KW-0285">Flavoprotein</keyword>
<evidence type="ECO:0000313" key="13">
    <source>
        <dbReference type="EMBL" id="GFP35529.1"/>
    </source>
</evidence>
<dbReference type="InterPro" id="IPR047001">
    <property type="entry name" value="MnmG_C_subdom"/>
</dbReference>
<comment type="subcellular location">
    <subcellularLocation>
        <location evidence="11">Cytoplasm</location>
    </subcellularLocation>
</comment>
<sequence length="627" mass="69824">MSKNSPGYEVIVIGAGHAGCEAALASARMGCQTLLLTINLDKIALMPCNPAVGGIGKGQLVREVDALGGEMANNTDKSLIQIKVLNSSKGPAVQALRAQTDKKRYESEMKKVVLGQPNLSLRQGIATDILATPEGVQGIVTLTGERYLSRAVVVATGTFLNGRIVIGEVEFPAGRMGEYPAIHLSDSLRRLGFTLSRFQSATPPRVDRRSIDFSRLIPQPGDDIPPSFSTRNPKKVHDQIPCYLTYTNARTHRVVRENIHRSPIKTGAIQTHGPRYCPSIDRKVISFPDKERHPVFIEPEGRDTQEMYLQGLTTSMPVEIQEKIVQATPGLEGARIMRPGYAIEYDYFIPAQLKISLETKEVRGLFTAGQINGTSGYEEAAAQGLIAGINAARYARGEDPIVLDRSQAYIGVLIDDLVTKSLDEPYRMFTSRAEYRLLLRSDNADLRLSTTGRQIGLISDEALDKVERKRKEIEINQQRLREARILPTEDTNSLLASINSSPISSPLSLADLLKRPEVSINFVKDRLCPWLRELTEDILEQIEIGIKYEGYIQRQLDQIRQYQRMEDRKLPQDIDYLSLDGITIEAREKLARIRPHSLGQASRIAGVSPADLSMLTIFLQRWQRAES</sequence>
<evidence type="ECO:0000259" key="12">
    <source>
        <dbReference type="SMART" id="SM01228"/>
    </source>
</evidence>
<evidence type="ECO:0000256" key="1">
    <source>
        <dbReference type="ARBA" id="ARBA00001974"/>
    </source>
</evidence>
<dbReference type="InterPro" id="IPR049312">
    <property type="entry name" value="GIDA_C_N"/>
</dbReference>
<dbReference type="GO" id="GO:0030488">
    <property type="term" value="P:tRNA methylation"/>
    <property type="evidence" value="ECO:0007669"/>
    <property type="project" value="TreeGrafter"/>
</dbReference>
<proteinExistence type="inferred from homology"/>
<keyword evidence="11" id="KW-0963">Cytoplasm</keyword>
<dbReference type="Gene3D" id="3.50.50.60">
    <property type="entry name" value="FAD/NAD(P)-binding domain"/>
    <property type="match status" value="2"/>
</dbReference>
<evidence type="ECO:0000256" key="3">
    <source>
        <dbReference type="ARBA" id="ARBA00007653"/>
    </source>
</evidence>
<evidence type="ECO:0000256" key="7">
    <source>
        <dbReference type="ARBA" id="ARBA00022827"/>
    </source>
</evidence>
<dbReference type="PANTHER" id="PTHR11806:SF0">
    <property type="entry name" value="PROTEIN MTO1 HOMOLOG, MITOCHONDRIAL"/>
    <property type="match status" value="1"/>
</dbReference>
<name>A0A6V8PSC1_9ACTN</name>